<gene>
    <name evidence="1" type="ORF">E2C01_016717</name>
</gene>
<proteinExistence type="predicted"/>
<dbReference type="EMBL" id="VSRR010001237">
    <property type="protein sequence ID" value="MPC23658.1"/>
    <property type="molecule type" value="Genomic_DNA"/>
</dbReference>
<name>A0A5B7DQK8_PORTR</name>
<evidence type="ECO:0000313" key="2">
    <source>
        <dbReference type="Proteomes" id="UP000324222"/>
    </source>
</evidence>
<organism evidence="1 2">
    <name type="scientific">Portunus trituberculatus</name>
    <name type="common">Swimming crab</name>
    <name type="synonym">Neptunus trituberculatus</name>
    <dbReference type="NCBI Taxonomy" id="210409"/>
    <lineage>
        <taxon>Eukaryota</taxon>
        <taxon>Metazoa</taxon>
        <taxon>Ecdysozoa</taxon>
        <taxon>Arthropoda</taxon>
        <taxon>Crustacea</taxon>
        <taxon>Multicrustacea</taxon>
        <taxon>Malacostraca</taxon>
        <taxon>Eumalacostraca</taxon>
        <taxon>Eucarida</taxon>
        <taxon>Decapoda</taxon>
        <taxon>Pleocyemata</taxon>
        <taxon>Brachyura</taxon>
        <taxon>Eubrachyura</taxon>
        <taxon>Portunoidea</taxon>
        <taxon>Portunidae</taxon>
        <taxon>Portuninae</taxon>
        <taxon>Portunus</taxon>
    </lineage>
</organism>
<reference evidence="1 2" key="1">
    <citation type="submission" date="2019-05" db="EMBL/GenBank/DDBJ databases">
        <title>Another draft genome of Portunus trituberculatus and its Hox gene families provides insights of decapod evolution.</title>
        <authorList>
            <person name="Jeong J.-H."/>
            <person name="Song I."/>
            <person name="Kim S."/>
            <person name="Choi T."/>
            <person name="Kim D."/>
            <person name="Ryu S."/>
            <person name="Kim W."/>
        </authorList>
    </citation>
    <scope>NUCLEOTIDE SEQUENCE [LARGE SCALE GENOMIC DNA]</scope>
    <source>
        <tissue evidence="1">Muscle</tissue>
    </source>
</reference>
<accession>A0A5B7DQK8</accession>
<evidence type="ECO:0000313" key="1">
    <source>
        <dbReference type="EMBL" id="MPC23658.1"/>
    </source>
</evidence>
<protein>
    <submittedName>
        <fullName evidence="1">Uncharacterized protein</fullName>
    </submittedName>
</protein>
<keyword evidence="2" id="KW-1185">Reference proteome</keyword>
<sequence length="52" mass="5945">MDQWKMEQHIYFCHPTSPLCSWRAPSAPRRPPARSGSAILVKPSTQQTFDMA</sequence>
<dbReference type="Proteomes" id="UP000324222">
    <property type="component" value="Unassembled WGS sequence"/>
</dbReference>
<dbReference type="AlphaFoldDB" id="A0A5B7DQK8"/>
<comment type="caution">
    <text evidence="1">The sequence shown here is derived from an EMBL/GenBank/DDBJ whole genome shotgun (WGS) entry which is preliminary data.</text>
</comment>